<proteinExistence type="predicted"/>
<feature type="compositionally biased region" description="Low complexity" evidence="1">
    <location>
        <begin position="366"/>
        <end position="395"/>
    </location>
</feature>
<evidence type="ECO:0000313" key="3">
    <source>
        <dbReference type="Proteomes" id="UP000027195"/>
    </source>
</evidence>
<accession>A0A067MTL5</accession>
<feature type="compositionally biased region" description="Low complexity" evidence="1">
    <location>
        <begin position="1"/>
        <end position="16"/>
    </location>
</feature>
<feature type="region of interest" description="Disordered" evidence="1">
    <location>
        <begin position="750"/>
        <end position="792"/>
    </location>
</feature>
<gene>
    <name evidence="2" type="ORF">BOTBODRAFT_332380</name>
</gene>
<feature type="compositionally biased region" description="Polar residues" evidence="1">
    <location>
        <begin position="327"/>
        <end position="337"/>
    </location>
</feature>
<feature type="compositionally biased region" description="Low complexity" evidence="1">
    <location>
        <begin position="103"/>
        <end position="119"/>
    </location>
</feature>
<keyword evidence="3" id="KW-1185">Reference proteome</keyword>
<feature type="region of interest" description="Disordered" evidence="1">
    <location>
        <begin position="242"/>
        <end position="339"/>
    </location>
</feature>
<dbReference type="Proteomes" id="UP000027195">
    <property type="component" value="Unassembled WGS sequence"/>
</dbReference>
<name>A0A067MTL5_BOTB1</name>
<dbReference type="AlphaFoldDB" id="A0A067MTL5"/>
<feature type="region of interest" description="Disordered" evidence="1">
    <location>
        <begin position="366"/>
        <end position="429"/>
    </location>
</feature>
<dbReference type="HOGENOM" id="CLU_354490_0_0_1"/>
<feature type="compositionally biased region" description="Basic and acidic residues" evidence="1">
    <location>
        <begin position="260"/>
        <end position="275"/>
    </location>
</feature>
<dbReference type="InterPro" id="IPR032801">
    <property type="entry name" value="PXL2A/B/C"/>
</dbReference>
<evidence type="ECO:0000313" key="2">
    <source>
        <dbReference type="EMBL" id="KDQ14896.1"/>
    </source>
</evidence>
<organism evidence="2 3">
    <name type="scientific">Botryobasidium botryosum (strain FD-172 SS1)</name>
    <dbReference type="NCBI Taxonomy" id="930990"/>
    <lineage>
        <taxon>Eukaryota</taxon>
        <taxon>Fungi</taxon>
        <taxon>Dikarya</taxon>
        <taxon>Basidiomycota</taxon>
        <taxon>Agaricomycotina</taxon>
        <taxon>Agaricomycetes</taxon>
        <taxon>Cantharellales</taxon>
        <taxon>Botryobasidiaceae</taxon>
        <taxon>Botryobasidium</taxon>
    </lineage>
</organism>
<evidence type="ECO:0000256" key="1">
    <source>
        <dbReference type="SAM" id="MobiDB-lite"/>
    </source>
</evidence>
<dbReference type="EMBL" id="KL198035">
    <property type="protein sequence ID" value="KDQ14896.1"/>
    <property type="molecule type" value="Genomic_DNA"/>
</dbReference>
<dbReference type="InParanoid" id="A0A067MTL5"/>
<sequence length="792" mass="86175">MDSTTSTPPYTLTSSLRARSPQALKSKRYSLSSTPNSWIVDSLTIDTPTTMLTTNSRRQQTLSLLFPPPDPTDPFLPLSELRRRSVVLAPSEFPFGIQEVTEPAQSPSTPLSPTSTAALPSPPRRRPVRYTESDIELISSLASTPICEETPTLDDQLRHSVAWRPSAAVVQCTNASVACHASNVCFAGGDKQRDLGRQRSLSAAVLPAAQRQRPPLRRCTTITGNENTSLNRRLSFAGFFSGFHSSPSPSQTPKATATDTAKRDKLSKLRGEGKLKSLRLPFLSRRSSSRGTPTATATTTPSAESEIANLPPFLLPPQHSKPYPESPSRQSSVSTASGRRIRPASLHLLPEITPSTPLSVNLHTLASPQSHTTASSSSRLDTTPPSSLASLPDSLCHQAQSHHSVRSSAREKKIVHSSSRDCTAEKPPSTVDVLRASEVELRDRDGATVHFGDALRKDGIGQNIVLFVPDLESLQSQQYLQSIIDEVPSYLTLRRAGIKLIVVGTGDIAQSSTAAFFPHSIYTDPTYALFRKFGVTKQDLSETDVTPNVKQNRLSAVVRKVLKWSEALDTPRSRSPDAEQPLDEADILGGEFILSRGCARLCRGHMHSGINPAPRSYSRIQPVFTHRLHGDDTVRTPLSSLLHAAGYQHPYTSSPSILSPRQDDREITCILEDEDGADAMTEELDSSLASDAGDQDANGDNVQASISENGHTASYRIDNMTTKNTTSRRASRPAVRLGRRWSMPVGASAEHRLAGQGARWDSEAGEGWAHQVHGPSRSFSSSLNEPYYPNFS</sequence>
<feature type="region of interest" description="Disordered" evidence="1">
    <location>
        <begin position="1"/>
        <end position="24"/>
    </location>
</feature>
<dbReference type="Pfam" id="PF13911">
    <property type="entry name" value="AhpC-TSA_2"/>
    <property type="match status" value="1"/>
</dbReference>
<feature type="region of interest" description="Disordered" evidence="1">
    <location>
        <begin position="101"/>
        <end position="127"/>
    </location>
</feature>
<feature type="compositionally biased region" description="Low complexity" evidence="1">
    <location>
        <begin position="278"/>
        <end position="306"/>
    </location>
</feature>
<reference evidence="3" key="1">
    <citation type="journal article" date="2014" name="Proc. Natl. Acad. Sci. U.S.A.">
        <title>Extensive sampling of basidiomycete genomes demonstrates inadequacy of the white-rot/brown-rot paradigm for wood decay fungi.</title>
        <authorList>
            <person name="Riley R."/>
            <person name="Salamov A.A."/>
            <person name="Brown D.W."/>
            <person name="Nagy L.G."/>
            <person name="Floudas D."/>
            <person name="Held B.W."/>
            <person name="Levasseur A."/>
            <person name="Lombard V."/>
            <person name="Morin E."/>
            <person name="Otillar R."/>
            <person name="Lindquist E.A."/>
            <person name="Sun H."/>
            <person name="LaButti K.M."/>
            <person name="Schmutz J."/>
            <person name="Jabbour D."/>
            <person name="Luo H."/>
            <person name="Baker S.E."/>
            <person name="Pisabarro A.G."/>
            <person name="Walton J.D."/>
            <person name="Blanchette R.A."/>
            <person name="Henrissat B."/>
            <person name="Martin F."/>
            <person name="Cullen D."/>
            <person name="Hibbett D.S."/>
            <person name="Grigoriev I.V."/>
        </authorList>
    </citation>
    <scope>NUCLEOTIDE SEQUENCE [LARGE SCALE GENOMIC DNA]</scope>
    <source>
        <strain evidence="3">FD-172 SS1</strain>
    </source>
</reference>
<dbReference type="STRING" id="930990.A0A067MTL5"/>
<feature type="compositionally biased region" description="Basic and acidic residues" evidence="1">
    <location>
        <begin position="408"/>
        <end position="424"/>
    </location>
</feature>
<protein>
    <submittedName>
        <fullName evidence="2">Uncharacterized protein</fullName>
    </submittedName>
</protein>